<gene>
    <name evidence="3" type="ORF">GCM10010246_71310</name>
</gene>
<feature type="compositionally biased region" description="Low complexity" evidence="1">
    <location>
        <begin position="72"/>
        <end position="84"/>
    </location>
</feature>
<evidence type="ECO:0000256" key="1">
    <source>
        <dbReference type="SAM" id="MobiDB-lite"/>
    </source>
</evidence>
<sequence length="168" mass="17879">MRAAAPGSDGGRSGYPGGMDAHNAAYDTMDLAVTRDLLVGTGPFVVGLVIVVLLIVAVWWGMRLLARDSARPRAPQPRAGAWQAVDEPEDRARADGHGPGHQESARVGYVKENREPEEVPRDGARRLPHQLGGHGNRGSGPDEGRRGQDADRERPTWNEGGSGSFGNG</sequence>
<keyword evidence="2" id="KW-0472">Membrane</keyword>
<feature type="transmembrane region" description="Helical" evidence="2">
    <location>
        <begin position="37"/>
        <end position="61"/>
    </location>
</feature>
<evidence type="ECO:0008006" key="5">
    <source>
        <dbReference type="Google" id="ProtNLM"/>
    </source>
</evidence>
<keyword evidence="2" id="KW-0812">Transmembrane</keyword>
<keyword evidence="2" id="KW-1133">Transmembrane helix</keyword>
<proteinExistence type="predicted"/>
<reference evidence="4" key="1">
    <citation type="journal article" date="2019" name="Int. J. Syst. Evol. Microbiol.">
        <title>The Global Catalogue of Microorganisms (GCM) 10K type strain sequencing project: providing services to taxonomists for standard genome sequencing and annotation.</title>
        <authorList>
            <consortium name="The Broad Institute Genomics Platform"/>
            <consortium name="The Broad Institute Genome Sequencing Center for Infectious Disease"/>
            <person name="Wu L."/>
            <person name="Ma J."/>
        </authorList>
    </citation>
    <scope>NUCLEOTIDE SEQUENCE [LARGE SCALE GENOMIC DNA]</scope>
    <source>
        <strain evidence="4">JCM 4316</strain>
    </source>
</reference>
<name>A0ABP5U513_9ACTN</name>
<feature type="compositionally biased region" description="Basic and acidic residues" evidence="1">
    <location>
        <begin position="90"/>
        <end position="125"/>
    </location>
</feature>
<keyword evidence="4" id="KW-1185">Reference proteome</keyword>
<accession>A0ABP5U513</accession>
<dbReference type="Pfam" id="PF20087">
    <property type="entry name" value="DUF6479"/>
    <property type="match status" value="1"/>
</dbReference>
<dbReference type="Proteomes" id="UP001500253">
    <property type="component" value="Unassembled WGS sequence"/>
</dbReference>
<evidence type="ECO:0000256" key="2">
    <source>
        <dbReference type="SAM" id="Phobius"/>
    </source>
</evidence>
<protein>
    <recommendedName>
        <fullName evidence="5">Secreted protein</fullName>
    </recommendedName>
</protein>
<feature type="compositionally biased region" description="Basic and acidic residues" evidence="1">
    <location>
        <begin position="140"/>
        <end position="156"/>
    </location>
</feature>
<dbReference type="EMBL" id="BAAASD010000046">
    <property type="protein sequence ID" value="GAA2367720.1"/>
    <property type="molecule type" value="Genomic_DNA"/>
</dbReference>
<organism evidence="3 4">
    <name type="scientific">Streptomyces cuspidosporus</name>
    <dbReference type="NCBI Taxonomy" id="66882"/>
    <lineage>
        <taxon>Bacteria</taxon>
        <taxon>Bacillati</taxon>
        <taxon>Actinomycetota</taxon>
        <taxon>Actinomycetes</taxon>
        <taxon>Kitasatosporales</taxon>
        <taxon>Streptomycetaceae</taxon>
        <taxon>Streptomyces</taxon>
    </lineage>
</organism>
<evidence type="ECO:0000313" key="3">
    <source>
        <dbReference type="EMBL" id="GAA2367720.1"/>
    </source>
</evidence>
<feature type="region of interest" description="Disordered" evidence="1">
    <location>
        <begin position="68"/>
        <end position="168"/>
    </location>
</feature>
<evidence type="ECO:0000313" key="4">
    <source>
        <dbReference type="Proteomes" id="UP001500253"/>
    </source>
</evidence>
<dbReference type="InterPro" id="IPR045513">
    <property type="entry name" value="DUF6479"/>
</dbReference>
<comment type="caution">
    <text evidence="3">The sequence shown here is derived from an EMBL/GenBank/DDBJ whole genome shotgun (WGS) entry which is preliminary data.</text>
</comment>